<dbReference type="Pfam" id="PF03400">
    <property type="entry name" value="DDE_Tnp_IS1"/>
    <property type="match status" value="1"/>
</dbReference>
<dbReference type="GO" id="GO:0006313">
    <property type="term" value="P:DNA transposition"/>
    <property type="evidence" value="ECO:0007669"/>
    <property type="project" value="InterPro"/>
</dbReference>
<dbReference type="Proteomes" id="UP000885750">
    <property type="component" value="Unassembled WGS sequence"/>
</dbReference>
<dbReference type="InterPro" id="IPR005063">
    <property type="entry name" value="Transposase_27"/>
</dbReference>
<evidence type="ECO:0000256" key="3">
    <source>
        <dbReference type="ARBA" id="ARBA00022578"/>
    </source>
</evidence>
<dbReference type="PANTHER" id="PTHR33293">
    <property type="entry name" value="INSERTION ELEMENT IS1 1 PROTEIN INSB-RELATED"/>
    <property type="match status" value="1"/>
</dbReference>
<dbReference type="PANTHER" id="PTHR33293:SF1">
    <property type="entry name" value="INSERTION ELEMENT IS1 1 PROTEIN INSB-RELATED"/>
    <property type="match status" value="1"/>
</dbReference>
<reference evidence="5" key="1">
    <citation type="journal article" date="2020" name="mSystems">
        <title>Genome- and Community-Level Interaction Insights into Carbon Utilization and Element Cycling Functions of Hydrothermarchaeota in Hydrothermal Sediment.</title>
        <authorList>
            <person name="Zhou Z."/>
            <person name="Liu Y."/>
            <person name="Xu W."/>
            <person name="Pan J."/>
            <person name="Luo Z.H."/>
            <person name="Li M."/>
        </authorList>
    </citation>
    <scope>NUCLEOTIDE SEQUENCE [LARGE SCALE GENOMIC DNA]</scope>
    <source>
        <strain evidence="5">HyVt-493</strain>
    </source>
</reference>
<gene>
    <name evidence="5" type="ORF">ENJ51_03595</name>
</gene>
<evidence type="ECO:0000313" key="5">
    <source>
        <dbReference type="EMBL" id="HFC91875.1"/>
    </source>
</evidence>
<evidence type="ECO:0000256" key="1">
    <source>
        <dbReference type="ARBA" id="ARBA00004091"/>
    </source>
</evidence>
<dbReference type="NCBIfam" id="NF033558">
    <property type="entry name" value="transpos_IS1"/>
    <property type="match status" value="1"/>
</dbReference>
<organism evidence="5">
    <name type="scientific">Leucothrix mucor</name>
    <dbReference type="NCBI Taxonomy" id="45248"/>
    <lineage>
        <taxon>Bacteria</taxon>
        <taxon>Pseudomonadati</taxon>
        <taxon>Pseudomonadota</taxon>
        <taxon>Gammaproteobacteria</taxon>
        <taxon>Thiotrichales</taxon>
        <taxon>Thiotrichaceae</taxon>
        <taxon>Leucothrix</taxon>
    </lineage>
</organism>
<protein>
    <submittedName>
        <fullName evidence="5">IS1 family transposase</fullName>
    </submittedName>
</protein>
<name>A0A7V2SYN6_LEUMU</name>
<keyword evidence="4" id="KW-0233">DNA recombination</keyword>
<dbReference type="AlphaFoldDB" id="A0A7V2SYN6"/>
<dbReference type="InterPro" id="IPR051354">
    <property type="entry name" value="Transposase_27_IS1"/>
</dbReference>
<proteinExistence type="inferred from homology"/>
<sequence>MQECPRCKSQQFIKSGIVKERQRYKCKDCAYHYTVSQKSDTSNQSQRRLALTLYLEGLGFRSIGRILGFSHVAVYNWIKSFGEQIEAVKQKEATIVEIDEMHSYVGNKKKYCWIWIAVDRLGKRFIHVVTGTRGIKTGQKLWNEIENPENMELIATDYWKAYEAFIPQDKHIQSKAETFTVEGYNSLFRHFLARLRRKSKCYSKSETMLRRSVMLLMTKWNGELDDILN</sequence>
<dbReference type="GO" id="GO:0003677">
    <property type="term" value="F:DNA binding"/>
    <property type="evidence" value="ECO:0007669"/>
    <property type="project" value="InterPro"/>
</dbReference>
<comment type="similarity">
    <text evidence="2">Belongs to the transposase 27 family.</text>
</comment>
<comment type="function">
    <text evidence="1">Absolutely required for transposition of IS1.</text>
</comment>
<evidence type="ECO:0000256" key="2">
    <source>
        <dbReference type="ARBA" id="ARBA00008841"/>
    </source>
</evidence>
<keyword evidence="3" id="KW-0815">Transposition</keyword>
<accession>A0A7V2SYN6</accession>
<evidence type="ECO:0000256" key="4">
    <source>
        <dbReference type="ARBA" id="ARBA00023172"/>
    </source>
</evidence>
<dbReference type="GO" id="GO:0004803">
    <property type="term" value="F:transposase activity"/>
    <property type="evidence" value="ECO:0007669"/>
    <property type="project" value="InterPro"/>
</dbReference>
<comment type="caution">
    <text evidence="5">The sequence shown here is derived from an EMBL/GenBank/DDBJ whole genome shotgun (WGS) entry which is preliminary data.</text>
</comment>
<dbReference type="EMBL" id="DRMS01000145">
    <property type="protein sequence ID" value="HFC91875.1"/>
    <property type="molecule type" value="Genomic_DNA"/>
</dbReference>